<name>A0A7Z2G7Y2_9BURK</name>
<organism evidence="8 9">
    <name type="scientific">Paraburkholderia acidiphila</name>
    <dbReference type="NCBI Taxonomy" id="2571747"/>
    <lineage>
        <taxon>Bacteria</taxon>
        <taxon>Pseudomonadati</taxon>
        <taxon>Pseudomonadota</taxon>
        <taxon>Betaproteobacteria</taxon>
        <taxon>Burkholderiales</taxon>
        <taxon>Burkholderiaceae</taxon>
        <taxon>Paraburkholderia</taxon>
    </lineage>
</organism>
<dbReference type="GO" id="GO:0016020">
    <property type="term" value="C:membrane"/>
    <property type="evidence" value="ECO:0007669"/>
    <property type="project" value="UniProtKB-SubCell"/>
</dbReference>
<feature type="transmembrane region" description="Helical" evidence="6">
    <location>
        <begin position="90"/>
        <end position="109"/>
    </location>
</feature>
<dbReference type="EMBL" id="CP046910">
    <property type="protein sequence ID" value="QGZ56865.1"/>
    <property type="molecule type" value="Genomic_DNA"/>
</dbReference>
<keyword evidence="5 6" id="KW-0472">Membrane</keyword>
<feature type="transmembrane region" description="Helical" evidence="6">
    <location>
        <begin position="185"/>
        <end position="205"/>
    </location>
</feature>
<feature type="domain" description="Major facilitator superfamily (MFS) profile" evidence="7">
    <location>
        <begin position="24"/>
        <end position="432"/>
    </location>
</feature>
<dbReference type="Proteomes" id="UP000434209">
    <property type="component" value="Chromosome 2"/>
</dbReference>
<dbReference type="PANTHER" id="PTHR43791:SF36">
    <property type="entry name" value="TRANSPORTER, PUTATIVE (AFU_ORTHOLOGUE AFUA_6G08340)-RELATED"/>
    <property type="match status" value="1"/>
</dbReference>
<feature type="transmembrane region" description="Helical" evidence="6">
    <location>
        <begin position="410"/>
        <end position="428"/>
    </location>
</feature>
<feature type="transmembrane region" description="Helical" evidence="6">
    <location>
        <begin position="374"/>
        <end position="398"/>
    </location>
</feature>
<evidence type="ECO:0000259" key="7">
    <source>
        <dbReference type="PROSITE" id="PS50850"/>
    </source>
</evidence>
<evidence type="ECO:0000256" key="4">
    <source>
        <dbReference type="ARBA" id="ARBA00022989"/>
    </source>
</evidence>
<keyword evidence="4 6" id="KW-1133">Transmembrane helix</keyword>
<proteinExistence type="predicted"/>
<accession>A0A7Z2G7Y2</accession>
<feature type="transmembrane region" description="Helical" evidence="6">
    <location>
        <begin position="342"/>
        <end position="362"/>
    </location>
</feature>
<dbReference type="CDD" id="cd17319">
    <property type="entry name" value="MFS_ExuT_GudP_like"/>
    <property type="match status" value="1"/>
</dbReference>
<dbReference type="Pfam" id="PF07690">
    <property type="entry name" value="MFS_1"/>
    <property type="match status" value="1"/>
</dbReference>
<dbReference type="PANTHER" id="PTHR43791">
    <property type="entry name" value="PERMEASE-RELATED"/>
    <property type="match status" value="1"/>
</dbReference>
<dbReference type="KEGG" id="pacp:FAZ97_18075"/>
<feature type="transmembrane region" description="Helical" evidence="6">
    <location>
        <begin position="115"/>
        <end position="139"/>
    </location>
</feature>
<sequence length="439" mass="47678">MKPQPAISLDEARRDLNRKIMLRIVPFLFVAYVIAFLDRINIGFAQLQMKSALGFSDAVYGLGAGIFFLGYFLLEVPSNLLLMRIGARKTFARIMACWGIVSACMAFVTTPTMLYLLRFLLGAFEAGFFPGIILYLTFWFPASRRATVTSWLFVSVAVAGVLGGIISGVIMQYTAGLHGLAGWQWLFIVEGLPSVALGGLALWILQDSPSEAKWLTEEERQLLARELEEDQNAKRHVASGSLRDALFNSRVYLLTAIYFTLTCSTMAVSFWVPAMIRAAGVTDVLHVGLYSAIPYGIGSVGIVLISRHSDRHRERRIHYSVCAIGGGIALSTVALFSGSLPFVLGLLSVVVVLTFSALPIFWSIPQDYLSGTGAAGGIAIISSLGILGSFFSPAMIGWIKSTTGRLDNGLHVMALLTILGGIAMYFALNDQPRVDAKLA</sequence>
<evidence type="ECO:0000313" key="8">
    <source>
        <dbReference type="EMBL" id="QGZ56865.1"/>
    </source>
</evidence>
<dbReference type="SUPFAM" id="SSF103473">
    <property type="entry name" value="MFS general substrate transporter"/>
    <property type="match status" value="1"/>
</dbReference>
<dbReference type="OrthoDB" id="5441967at2"/>
<evidence type="ECO:0000256" key="5">
    <source>
        <dbReference type="ARBA" id="ARBA00023136"/>
    </source>
</evidence>
<evidence type="ECO:0000256" key="6">
    <source>
        <dbReference type="SAM" id="Phobius"/>
    </source>
</evidence>
<feature type="transmembrane region" description="Helical" evidence="6">
    <location>
        <begin position="151"/>
        <end position="173"/>
    </location>
</feature>
<protein>
    <submittedName>
        <fullName evidence="8">MFS transporter</fullName>
    </submittedName>
</protein>
<evidence type="ECO:0000313" key="9">
    <source>
        <dbReference type="Proteomes" id="UP000434209"/>
    </source>
</evidence>
<dbReference type="PROSITE" id="PS50850">
    <property type="entry name" value="MFS"/>
    <property type="match status" value="1"/>
</dbReference>
<keyword evidence="3 6" id="KW-0812">Transmembrane</keyword>
<dbReference type="InterPro" id="IPR020846">
    <property type="entry name" value="MFS_dom"/>
</dbReference>
<dbReference type="GO" id="GO:0022857">
    <property type="term" value="F:transmembrane transporter activity"/>
    <property type="evidence" value="ECO:0007669"/>
    <property type="project" value="InterPro"/>
</dbReference>
<dbReference type="InterPro" id="IPR036259">
    <property type="entry name" value="MFS_trans_sf"/>
</dbReference>
<feature type="transmembrane region" description="Helical" evidence="6">
    <location>
        <begin position="317"/>
        <end position="336"/>
    </location>
</feature>
<comment type="subcellular location">
    <subcellularLocation>
        <location evidence="1">Membrane</location>
        <topology evidence="1">Multi-pass membrane protein</topology>
    </subcellularLocation>
</comment>
<feature type="transmembrane region" description="Helical" evidence="6">
    <location>
        <begin position="284"/>
        <end position="305"/>
    </location>
</feature>
<dbReference type="InterPro" id="IPR011701">
    <property type="entry name" value="MFS"/>
</dbReference>
<feature type="transmembrane region" description="Helical" evidence="6">
    <location>
        <begin position="58"/>
        <end position="78"/>
    </location>
</feature>
<reference evidence="8 9" key="1">
    <citation type="submission" date="2019-12" db="EMBL/GenBank/DDBJ databases">
        <title>Paraburkholderia acidiphila 7Q-K02 sp. nov and Paraburkholderia acidisoli DHF22 sp. nov., two strains isolated from forest soil.</title>
        <authorList>
            <person name="Gao Z."/>
            <person name="Qiu L."/>
        </authorList>
    </citation>
    <scope>NUCLEOTIDE SEQUENCE [LARGE SCALE GENOMIC DNA]</scope>
    <source>
        <strain evidence="8 9">7Q-K02</strain>
    </source>
</reference>
<dbReference type="RefSeq" id="WP_158759816.1">
    <property type="nucleotide sequence ID" value="NZ_CP046910.1"/>
</dbReference>
<evidence type="ECO:0000256" key="3">
    <source>
        <dbReference type="ARBA" id="ARBA00022692"/>
    </source>
</evidence>
<dbReference type="FunFam" id="1.20.1250.20:FF:000018">
    <property type="entry name" value="MFS transporter permease"/>
    <property type="match status" value="1"/>
</dbReference>
<keyword evidence="2" id="KW-0813">Transport</keyword>
<dbReference type="AlphaFoldDB" id="A0A7Z2G7Y2"/>
<evidence type="ECO:0000256" key="2">
    <source>
        <dbReference type="ARBA" id="ARBA00022448"/>
    </source>
</evidence>
<dbReference type="Gene3D" id="1.20.1250.20">
    <property type="entry name" value="MFS general substrate transporter like domains"/>
    <property type="match status" value="2"/>
</dbReference>
<gene>
    <name evidence="8" type="ORF">FAZ97_18075</name>
</gene>
<keyword evidence="9" id="KW-1185">Reference proteome</keyword>
<feature type="transmembrane region" description="Helical" evidence="6">
    <location>
        <begin position="20"/>
        <end position="38"/>
    </location>
</feature>
<feature type="transmembrane region" description="Helical" evidence="6">
    <location>
        <begin position="251"/>
        <end position="272"/>
    </location>
</feature>
<evidence type="ECO:0000256" key="1">
    <source>
        <dbReference type="ARBA" id="ARBA00004141"/>
    </source>
</evidence>